<sequence length="334" mass="37053">MAEEDTMSVTEPVAAVEMDSAATGTETADAGPSVEAQVNAAEASSSSPKAGRSADRPAETGEEPLPKRPRRDAEARSRGMRMFGLVTSTLKKVANENEKRMTGAAGKRRAEIDERLKQKLQRETEDLHSKAAEAKQDRADVAELTRITNAIAVGEADFRVRKAQKRRLASFLCVKVDVRDSVIGRRDNFNRGRGHAGPEHLSTSDYATDLPFALEPLREGSQYPVYHLPAKLLPSQEDELDEQEDRVDRLIDDAETEWRERRARLVEQSKQLRERIMERRRKNAPAETSAATGEDSSMDQKEDGAQQQQPQPSDHDAEMHVASPDRGEGPVTDT</sequence>
<keyword evidence="11" id="KW-1185">Reference proteome</keyword>
<evidence type="ECO:0000256" key="3">
    <source>
        <dbReference type="ARBA" id="ARBA00022664"/>
    </source>
</evidence>
<evidence type="ECO:0000256" key="1">
    <source>
        <dbReference type="ARBA" id="ARBA00004123"/>
    </source>
</evidence>
<dbReference type="AlphaFoldDB" id="A0A8X7NBC2"/>
<keyword evidence="6" id="KW-0508">mRNA splicing</keyword>
<dbReference type="Pfam" id="PF04696">
    <property type="entry name" value="Pinin_SDK_memA"/>
    <property type="match status" value="1"/>
</dbReference>
<reference evidence="10" key="2">
    <citation type="journal article" date="2019" name="IMA Fungus">
        <title>Genome sequencing and comparison of five Tilletia species to identify candidate genes for the detection of regulated species infecting wheat.</title>
        <authorList>
            <person name="Nguyen H.D.T."/>
            <person name="Sultana T."/>
            <person name="Kesanakurti P."/>
            <person name="Hambleton S."/>
        </authorList>
    </citation>
    <scope>NUCLEOTIDE SEQUENCE</scope>
    <source>
        <strain evidence="10">DAOMC 236422</strain>
    </source>
</reference>
<evidence type="ECO:0000313" key="10">
    <source>
        <dbReference type="EMBL" id="KAE8269903.1"/>
    </source>
</evidence>
<comment type="subcellular location">
    <subcellularLocation>
        <location evidence="1">Nucleus</location>
    </subcellularLocation>
</comment>
<name>A0A8X7NBC2_9BASI</name>
<feature type="compositionally biased region" description="Basic and acidic residues" evidence="8">
    <location>
        <begin position="313"/>
        <end position="328"/>
    </location>
</feature>
<feature type="domain" description="Pinin/SDK/MemA protein" evidence="9">
    <location>
        <begin position="74"/>
        <end position="175"/>
    </location>
</feature>
<evidence type="ECO:0000256" key="4">
    <source>
        <dbReference type="ARBA" id="ARBA00023015"/>
    </source>
</evidence>
<evidence type="ECO:0000256" key="8">
    <source>
        <dbReference type="SAM" id="MobiDB-lite"/>
    </source>
</evidence>
<comment type="similarity">
    <text evidence="2">Belongs to the pinin family.</text>
</comment>
<accession>A0A8X7NBC2</accession>
<dbReference type="GO" id="GO:0006397">
    <property type="term" value="P:mRNA processing"/>
    <property type="evidence" value="ECO:0007669"/>
    <property type="project" value="UniProtKB-KW"/>
</dbReference>
<dbReference type="InterPro" id="IPR006786">
    <property type="entry name" value="Pinin_SDK_MemA"/>
</dbReference>
<keyword evidence="4" id="KW-0805">Transcription regulation</keyword>
<evidence type="ECO:0000313" key="11">
    <source>
        <dbReference type="Proteomes" id="UP000078113"/>
    </source>
</evidence>
<feature type="region of interest" description="Disordered" evidence="8">
    <location>
        <begin position="275"/>
        <end position="334"/>
    </location>
</feature>
<dbReference type="InterPro" id="IPR039853">
    <property type="entry name" value="Pinin"/>
</dbReference>
<dbReference type="GO" id="GO:0008380">
    <property type="term" value="P:RNA splicing"/>
    <property type="evidence" value="ECO:0007669"/>
    <property type="project" value="UniProtKB-KW"/>
</dbReference>
<feature type="region of interest" description="Disordered" evidence="8">
    <location>
        <begin position="1"/>
        <end position="82"/>
    </location>
</feature>
<dbReference type="PANTHER" id="PTHR12707">
    <property type="entry name" value="PINN"/>
    <property type="match status" value="1"/>
</dbReference>
<evidence type="ECO:0000256" key="7">
    <source>
        <dbReference type="ARBA" id="ARBA00023242"/>
    </source>
</evidence>
<evidence type="ECO:0000256" key="2">
    <source>
        <dbReference type="ARBA" id="ARBA00010386"/>
    </source>
</evidence>
<proteinExistence type="inferred from homology"/>
<dbReference type="GO" id="GO:0071013">
    <property type="term" value="C:catalytic step 2 spliceosome"/>
    <property type="evidence" value="ECO:0007669"/>
    <property type="project" value="TreeGrafter"/>
</dbReference>
<evidence type="ECO:0000256" key="6">
    <source>
        <dbReference type="ARBA" id="ARBA00023187"/>
    </source>
</evidence>
<keyword evidence="5" id="KW-0804">Transcription</keyword>
<keyword evidence="3" id="KW-0507">mRNA processing</keyword>
<evidence type="ECO:0000259" key="9">
    <source>
        <dbReference type="Pfam" id="PF04696"/>
    </source>
</evidence>
<comment type="caution">
    <text evidence="10">The sequence shown here is derived from an EMBL/GenBank/DDBJ whole genome shotgun (WGS) entry which is preliminary data.</text>
</comment>
<gene>
    <name evidence="10" type="ORF">A4X09_0g2424</name>
</gene>
<keyword evidence="7" id="KW-0539">Nucleus</keyword>
<dbReference type="Proteomes" id="UP000078113">
    <property type="component" value="Unassembled WGS sequence"/>
</dbReference>
<organism evidence="10 11">
    <name type="scientific">Tilletia walkeri</name>
    <dbReference type="NCBI Taxonomy" id="117179"/>
    <lineage>
        <taxon>Eukaryota</taxon>
        <taxon>Fungi</taxon>
        <taxon>Dikarya</taxon>
        <taxon>Basidiomycota</taxon>
        <taxon>Ustilaginomycotina</taxon>
        <taxon>Exobasidiomycetes</taxon>
        <taxon>Tilletiales</taxon>
        <taxon>Tilletiaceae</taxon>
        <taxon>Tilletia</taxon>
    </lineage>
</organism>
<dbReference type="PANTHER" id="PTHR12707:SF0">
    <property type="entry name" value="PININ"/>
    <property type="match status" value="1"/>
</dbReference>
<dbReference type="EMBL" id="LWDG02000072">
    <property type="protein sequence ID" value="KAE8269903.1"/>
    <property type="molecule type" value="Genomic_DNA"/>
</dbReference>
<protein>
    <recommendedName>
        <fullName evidence="9">Pinin/SDK/MemA protein domain-containing protein</fullName>
    </recommendedName>
</protein>
<reference evidence="10" key="1">
    <citation type="submission" date="2016-04" db="EMBL/GenBank/DDBJ databases">
        <authorList>
            <person name="Nguyen H.D."/>
            <person name="Samba Siva P."/>
            <person name="Cullis J."/>
            <person name="Levesque C.A."/>
            <person name="Hambleton S."/>
        </authorList>
    </citation>
    <scope>NUCLEOTIDE SEQUENCE</scope>
    <source>
        <strain evidence="10">DAOMC 236422</strain>
    </source>
</reference>
<evidence type="ECO:0000256" key="5">
    <source>
        <dbReference type="ARBA" id="ARBA00023163"/>
    </source>
</evidence>